<accession>A0A8J2YBL2</accession>
<evidence type="ECO:0000256" key="3">
    <source>
        <dbReference type="SAM" id="SignalP"/>
    </source>
</evidence>
<organism evidence="5 6">
    <name type="scientific">Planktosalinus lacus</name>
    <dbReference type="NCBI Taxonomy" id="1526573"/>
    <lineage>
        <taxon>Bacteria</taxon>
        <taxon>Pseudomonadati</taxon>
        <taxon>Bacteroidota</taxon>
        <taxon>Flavobacteriia</taxon>
        <taxon>Flavobacteriales</taxon>
        <taxon>Flavobacteriaceae</taxon>
        <taxon>Planktosalinus</taxon>
    </lineage>
</organism>
<dbReference type="EMBL" id="BMGK01000011">
    <property type="protein sequence ID" value="GGD99840.1"/>
    <property type="molecule type" value="Genomic_DNA"/>
</dbReference>
<name>A0A8J2YBL2_9FLAO</name>
<reference evidence="5" key="2">
    <citation type="submission" date="2020-09" db="EMBL/GenBank/DDBJ databases">
        <authorList>
            <person name="Sun Q."/>
            <person name="Zhou Y."/>
        </authorList>
    </citation>
    <scope>NUCLEOTIDE SEQUENCE</scope>
    <source>
        <strain evidence="5">CGMCC 1.12924</strain>
    </source>
</reference>
<dbReference type="Proteomes" id="UP000652231">
    <property type="component" value="Unassembled WGS sequence"/>
</dbReference>
<feature type="chain" id="PRO_5035284115" description="CHAT domain-containing protein" evidence="3">
    <location>
        <begin position="19"/>
        <end position="996"/>
    </location>
</feature>
<feature type="transmembrane region" description="Helical" evidence="2">
    <location>
        <begin position="969"/>
        <end position="986"/>
    </location>
</feature>
<keyword evidence="3" id="KW-0732">Signal</keyword>
<dbReference type="Pfam" id="PF13424">
    <property type="entry name" value="TPR_12"/>
    <property type="match status" value="1"/>
</dbReference>
<comment type="caution">
    <text evidence="5">The sequence shown here is derived from an EMBL/GenBank/DDBJ whole genome shotgun (WGS) entry which is preliminary data.</text>
</comment>
<dbReference type="SMART" id="SM00028">
    <property type="entry name" value="TPR"/>
    <property type="match status" value="7"/>
</dbReference>
<evidence type="ECO:0000313" key="6">
    <source>
        <dbReference type="Proteomes" id="UP000652231"/>
    </source>
</evidence>
<evidence type="ECO:0000313" key="5">
    <source>
        <dbReference type="EMBL" id="GGD99840.1"/>
    </source>
</evidence>
<feature type="repeat" description="TPR" evidence="1">
    <location>
        <begin position="148"/>
        <end position="181"/>
    </location>
</feature>
<keyword evidence="6" id="KW-1185">Reference proteome</keyword>
<dbReference type="InterPro" id="IPR011990">
    <property type="entry name" value="TPR-like_helical_dom_sf"/>
</dbReference>
<dbReference type="InterPro" id="IPR019734">
    <property type="entry name" value="TPR_rpt"/>
</dbReference>
<keyword evidence="2" id="KW-0812">Transmembrane</keyword>
<evidence type="ECO:0000256" key="1">
    <source>
        <dbReference type="PROSITE-ProRule" id="PRU00339"/>
    </source>
</evidence>
<keyword evidence="2" id="KW-0472">Membrane</keyword>
<evidence type="ECO:0000259" key="4">
    <source>
        <dbReference type="Pfam" id="PF12770"/>
    </source>
</evidence>
<feature type="signal peptide" evidence="3">
    <location>
        <begin position="1"/>
        <end position="18"/>
    </location>
</feature>
<sequence>MKLILLALSLTFTLTIQAFQEDLSDKITRADSLLNEQEYALSAEAWEEILQLSSEASPQYARSKSKIHFTNGKLLDADGNYAEAVEAYQKAQTTIANYQATPETRYRIDIYNALYHALAYSGNWNEALEKGNEGLALFNDSIDKEVRADYIYDLGYINDRLGNYAEAIDLYRKSIALYKGLNENKHFDLGLAYNNLGTAYKAIGFFSERLKSFEKAQAHWEKDTTINPGYLNTLYGNLMKLYIEYGDQTKARELFQSINALSYPEAPVSTRVNEYRLKVIYHTFAGESDQAETELTAFGDYFEILPAQQKQQLSHHYLAAVINVGDYYIDENKYTQASGFLTRALEISKTYDQHYYQMLTHTKLARIATDTNQNKTAIDHLEQALSVRDQIDIGTVNVVNILIKIATLQAKESLTEDASQNIREALSVLGDTPLTDPKAITLETFQKQHSSFFVSALKDAAGYYKALYHTTADREEALNAKYLYELGAHVFALYYQNGEYNTSLNYLNKSINEGLYAVHTALDLPLSPDLLALIESNNSQVLRNEFERKQLQFLNVEENTLATRNFLHLKLQNLATENPDASEATRQKLADSISQLDGQIAKKEPRYHSFYNEEVTLQKIQEHLSEDELLIKYFTGTEDTYAITISHQDIKLFDLSGTAGLQQQLEAYYQLLHDPRKDPLAQSRELYRHLITPFEDELKTYTNVTIIPDDFLHYLPFEVLDNGSTPLIQSHEIHYANSLALWLLIKNMAPANGEDKSLFAAFAPRYDDTDTNSLVVRGNRFKDIAGATKEARAIAATINGDLFLDEQATVQNFMEHTTSYKIYHLAMHALLDEKEHTRSGLVFQDNGYLDFSSLYGMYFPADLVVLSACNTGVGKLAAGEGLLSLSRALTYSGVRSSVYSLWEVPDEETSEIMISFYNYLHAGENKASALAAAKKDFITNNPLKTHPYYWAGFVINGDATPIVPDENRVVWYLAGGVLVVAGLFFFRRKRKPKASV</sequence>
<dbReference type="PROSITE" id="PS50005">
    <property type="entry name" value="TPR"/>
    <property type="match status" value="1"/>
</dbReference>
<dbReference type="Gene3D" id="1.25.40.10">
    <property type="entry name" value="Tetratricopeptide repeat domain"/>
    <property type="match status" value="2"/>
</dbReference>
<dbReference type="InterPro" id="IPR024983">
    <property type="entry name" value="CHAT_dom"/>
</dbReference>
<gene>
    <name evidence="5" type="ORF">GCM10011312_24190</name>
</gene>
<dbReference type="SUPFAM" id="SSF48452">
    <property type="entry name" value="TPR-like"/>
    <property type="match status" value="2"/>
</dbReference>
<dbReference type="PANTHER" id="PTHR10098">
    <property type="entry name" value="RAPSYN-RELATED"/>
    <property type="match status" value="1"/>
</dbReference>
<proteinExistence type="predicted"/>
<protein>
    <recommendedName>
        <fullName evidence="4">CHAT domain-containing protein</fullName>
    </recommendedName>
</protein>
<keyword evidence="1" id="KW-0802">TPR repeat</keyword>
<feature type="domain" description="CHAT" evidence="4">
    <location>
        <begin position="682"/>
        <end position="958"/>
    </location>
</feature>
<reference evidence="5" key="1">
    <citation type="journal article" date="2014" name="Int. J. Syst. Evol. Microbiol.">
        <title>Complete genome sequence of Corynebacterium casei LMG S-19264T (=DSM 44701T), isolated from a smear-ripened cheese.</title>
        <authorList>
            <consortium name="US DOE Joint Genome Institute (JGI-PGF)"/>
            <person name="Walter F."/>
            <person name="Albersmeier A."/>
            <person name="Kalinowski J."/>
            <person name="Ruckert C."/>
        </authorList>
    </citation>
    <scope>NUCLEOTIDE SEQUENCE</scope>
    <source>
        <strain evidence="5">CGMCC 1.12924</strain>
    </source>
</reference>
<dbReference type="Pfam" id="PF12770">
    <property type="entry name" value="CHAT"/>
    <property type="match status" value="1"/>
</dbReference>
<dbReference type="AlphaFoldDB" id="A0A8J2YBL2"/>
<evidence type="ECO:0000256" key="2">
    <source>
        <dbReference type="SAM" id="Phobius"/>
    </source>
</evidence>
<keyword evidence="2" id="KW-1133">Transmembrane helix</keyword>
<dbReference type="RefSeq" id="WP_188442901.1">
    <property type="nucleotide sequence ID" value="NZ_BMGK01000011.1"/>
</dbReference>